<protein>
    <submittedName>
        <fullName evidence="3">Uncharacterized protein</fullName>
    </submittedName>
</protein>
<organism evidence="3 4">
    <name type="scientific">Iamia majanohamensis</name>
    <dbReference type="NCBI Taxonomy" id="467976"/>
    <lineage>
        <taxon>Bacteria</taxon>
        <taxon>Bacillati</taxon>
        <taxon>Actinomycetota</taxon>
        <taxon>Acidimicrobiia</taxon>
        <taxon>Acidimicrobiales</taxon>
        <taxon>Iamiaceae</taxon>
        <taxon>Iamia</taxon>
    </lineage>
</organism>
<feature type="region of interest" description="Disordered" evidence="1">
    <location>
        <begin position="1"/>
        <end position="30"/>
    </location>
</feature>
<dbReference type="Proteomes" id="UP001216390">
    <property type="component" value="Chromosome"/>
</dbReference>
<feature type="transmembrane region" description="Helical" evidence="2">
    <location>
        <begin position="34"/>
        <end position="56"/>
    </location>
</feature>
<dbReference type="AlphaFoldDB" id="A0AAE9YG68"/>
<keyword evidence="2" id="KW-1133">Transmembrane helix</keyword>
<keyword evidence="2" id="KW-0812">Transmembrane</keyword>
<feature type="transmembrane region" description="Helical" evidence="2">
    <location>
        <begin position="113"/>
        <end position="133"/>
    </location>
</feature>
<sequence length="146" mass="14652">MSAPADAGPTDEDRPSPAVTPSPTPTSARERRTIVVAGAAFFGVLGVLIVLAAVVAGDSGDPQPTATTQACAPDDAQCLAAQQSAGRPGIIPRPGEGQAPEEPGDPGGWEQTALFGVLVGGLALIVVLVVRGARRARARPRTNAPS</sequence>
<evidence type="ECO:0000256" key="1">
    <source>
        <dbReference type="SAM" id="MobiDB-lite"/>
    </source>
</evidence>
<name>A0AAE9YG68_9ACTN</name>
<keyword evidence="2" id="KW-0472">Membrane</keyword>
<evidence type="ECO:0000313" key="4">
    <source>
        <dbReference type="Proteomes" id="UP001216390"/>
    </source>
</evidence>
<proteinExistence type="predicted"/>
<reference evidence="3" key="1">
    <citation type="submission" date="2023-01" db="EMBL/GenBank/DDBJ databases">
        <title>The diversity of Class Acidimicrobiia in South China Sea sediment environments and the proposal of Iamia marina sp. nov., a novel species of the genus Iamia.</title>
        <authorList>
            <person name="He Y."/>
            <person name="Tian X."/>
        </authorList>
    </citation>
    <scope>NUCLEOTIDE SEQUENCE</scope>
    <source>
        <strain evidence="3">DSM 19957</strain>
    </source>
</reference>
<evidence type="ECO:0000256" key="2">
    <source>
        <dbReference type="SAM" id="Phobius"/>
    </source>
</evidence>
<accession>A0AAE9YG68</accession>
<dbReference type="EMBL" id="CP116942">
    <property type="protein sequence ID" value="WCO67211.1"/>
    <property type="molecule type" value="Genomic_DNA"/>
</dbReference>
<keyword evidence="4" id="KW-1185">Reference proteome</keyword>
<evidence type="ECO:0000313" key="3">
    <source>
        <dbReference type="EMBL" id="WCO67211.1"/>
    </source>
</evidence>
<feature type="compositionally biased region" description="Low complexity" evidence="1">
    <location>
        <begin position="86"/>
        <end position="95"/>
    </location>
</feature>
<dbReference type="KEGG" id="ima:PO878_00555"/>
<feature type="region of interest" description="Disordered" evidence="1">
    <location>
        <begin position="81"/>
        <end position="109"/>
    </location>
</feature>
<dbReference type="RefSeq" id="WP_272736733.1">
    <property type="nucleotide sequence ID" value="NZ_CP116942.1"/>
</dbReference>
<gene>
    <name evidence="3" type="ORF">PO878_00555</name>
</gene>